<organism evidence="2 3">
    <name type="scientific">Stylosanthes scabra</name>
    <dbReference type="NCBI Taxonomy" id="79078"/>
    <lineage>
        <taxon>Eukaryota</taxon>
        <taxon>Viridiplantae</taxon>
        <taxon>Streptophyta</taxon>
        <taxon>Embryophyta</taxon>
        <taxon>Tracheophyta</taxon>
        <taxon>Spermatophyta</taxon>
        <taxon>Magnoliopsida</taxon>
        <taxon>eudicotyledons</taxon>
        <taxon>Gunneridae</taxon>
        <taxon>Pentapetalae</taxon>
        <taxon>rosids</taxon>
        <taxon>fabids</taxon>
        <taxon>Fabales</taxon>
        <taxon>Fabaceae</taxon>
        <taxon>Papilionoideae</taxon>
        <taxon>50 kb inversion clade</taxon>
        <taxon>dalbergioids sensu lato</taxon>
        <taxon>Dalbergieae</taxon>
        <taxon>Pterocarpus clade</taxon>
        <taxon>Stylosanthes</taxon>
    </lineage>
</organism>
<evidence type="ECO:0000313" key="2">
    <source>
        <dbReference type="EMBL" id="MED6122805.1"/>
    </source>
</evidence>
<reference evidence="2 3" key="1">
    <citation type="journal article" date="2023" name="Plants (Basel)">
        <title>Bridging the Gap: Combining Genomics and Transcriptomics Approaches to Understand Stylosanthes scabra, an Orphan Legume from the Brazilian Caatinga.</title>
        <authorList>
            <person name="Ferreira-Neto J.R.C."/>
            <person name="da Silva M.D."/>
            <person name="Binneck E."/>
            <person name="de Melo N.F."/>
            <person name="da Silva R.H."/>
            <person name="de Melo A.L.T.M."/>
            <person name="Pandolfi V."/>
            <person name="Bustamante F.O."/>
            <person name="Brasileiro-Vidal A.C."/>
            <person name="Benko-Iseppon A.M."/>
        </authorList>
    </citation>
    <scope>NUCLEOTIDE SEQUENCE [LARGE SCALE GENOMIC DNA]</scope>
    <source>
        <tissue evidence="2">Leaves</tissue>
    </source>
</reference>
<evidence type="ECO:0000313" key="3">
    <source>
        <dbReference type="Proteomes" id="UP001341840"/>
    </source>
</evidence>
<feature type="compositionally biased region" description="Polar residues" evidence="1">
    <location>
        <begin position="158"/>
        <end position="167"/>
    </location>
</feature>
<feature type="region of interest" description="Disordered" evidence="1">
    <location>
        <begin position="148"/>
        <end position="187"/>
    </location>
</feature>
<feature type="compositionally biased region" description="Basic and acidic residues" evidence="1">
    <location>
        <begin position="176"/>
        <end position="187"/>
    </location>
</feature>
<proteinExistence type="predicted"/>
<keyword evidence="3" id="KW-1185">Reference proteome</keyword>
<gene>
    <name evidence="2" type="ORF">PIB30_043395</name>
</gene>
<dbReference type="Proteomes" id="UP001341840">
    <property type="component" value="Unassembled WGS sequence"/>
</dbReference>
<name>A0ABU6RFU8_9FABA</name>
<sequence>MEDAPLKDAGAMEVDGPISVEEEALTTELTIQHITTQPVIVLALEKHVIEESVIVPRQVVTEELTLRDLPETKSAPAKEVDIPTDKDIQKQMDLGMSIVAEMVASGDYLDFTQPSFDLGSEFGSESQGQPQEAKIYEIDDEEEQLQLTVSQELDAGLTQKSSSQEGSLFTPGTIEPIEKLNEEEKKL</sequence>
<evidence type="ECO:0000256" key="1">
    <source>
        <dbReference type="SAM" id="MobiDB-lite"/>
    </source>
</evidence>
<dbReference type="EMBL" id="JASCZI010030461">
    <property type="protein sequence ID" value="MED6122805.1"/>
    <property type="molecule type" value="Genomic_DNA"/>
</dbReference>
<accession>A0ABU6RFU8</accession>
<protein>
    <submittedName>
        <fullName evidence="2">Uncharacterized protein</fullName>
    </submittedName>
</protein>
<comment type="caution">
    <text evidence="2">The sequence shown here is derived from an EMBL/GenBank/DDBJ whole genome shotgun (WGS) entry which is preliminary data.</text>
</comment>